<evidence type="ECO:0000259" key="1">
    <source>
        <dbReference type="Pfam" id="PF07238"/>
    </source>
</evidence>
<dbReference type="OrthoDB" id="8479088at2"/>
<sequence>MQTISTPHAQGNLKIKTRRSPRKRVRLMGRVRYFAKAVVGRVVDISTGGIALDLQSPIYAAAGSKVRVECDEIGILDGVVRWIHNGRIGIEFDPSSNASAQVASYFRFFHKEIQPVLKR</sequence>
<proteinExistence type="predicted"/>
<dbReference type="SUPFAM" id="SSF141371">
    <property type="entry name" value="PilZ domain-like"/>
    <property type="match status" value="1"/>
</dbReference>
<keyword evidence="3" id="KW-1185">Reference proteome</keyword>
<accession>A0A387FI12</accession>
<dbReference type="AlphaFoldDB" id="A0A387FI12"/>
<organism evidence="2 3">
    <name type="scientific">Rhizobium jaguaris</name>
    <dbReference type="NCBI Taxonomy" id="1312183"/>
    <lineage>
        <taxon>Bacteria</taxon>
        <taxon>Pseudomonadati</taxon>
        <taxon>Pseudomonadota</taxon>
        <taxon>Alphaproteobacteria</taxon>
        <taxon>Hyphomicrobiales</taxon>
        <taxon>Rhizobiaceae</taxon>
        <taxon>Rhizobium/Agrobacterium group</taxon>
        <taxon>Rhizobium</taxon>
    </lineage>
</organism>
<gene>
    <name evidence="2" type="ORF">CCGE525_09160</name>
</gene>
<dbReference type="Proteomes" id="UP000282195">
    <property type="component" value="Chromosome"/>
</dbReference>
<feature type="domain" description="PilZ" evidence="1">
    <location>
        <begin position="17"/>
        <end position="99"/>
    </location>
</feature>
<dbReference type="InterPro" id="IPR009875">
    <property type="entry name" value="PilZ_domain"/>
</dbReference>
<evidence type="ECO:0000313" key="3">
    <source>
        <dbReference type="Proteomes" id="UP000282195"/>
    </source>
</evidence>
<reference evidence="2 3" key="1">
    <citation type="submission" date="2018-10" db="EMBL/GenBank/DDBJ databases">
        <title>Rhizobium etli, R. leguminosarum and a new Rhizobium genospecies from Phaseolus dumosus.</title>
        <authorList>
            <person name="Ramirez-Puebla S.T."/>
            <person name="Rogel-Hernandez M.A."/>
            <person name="Guerrero G."/>
            <person name="Ormeno-Orrillo E."/>
            <person name="Martinez-Romero J.C."/>
            <person name="Negrete-Yankelevich S."/>
            <person name="Martinez-Romero E."/>
        </authorList>
    </citation>
    <scope>NUCLEOTIDE SEQUENCE [LARGE SCALE GENOMIC DNA]</scope>
    <source>
        <strain evidence="2 3">CCGE525</strain>
    </source>
</reference>
<dbReference type="EMBL" id="CP032694">
    <property type="protein sequence ID" value="AYG58950.1"/>
    <property type="molecule type" value="Genomic_DNA"/>
</dbReference>
<dbReference type="Pfam" id="PF07238">
    <property type="entry name" value="PilZ"/>
    <property type="match status" value="1"/>
</dbReference>
<dbReference type="KEGG" id="rjg:CCGE525_09160"/>
<protein>
    <submittedName>
        <fullName evidence="2">PilZ domain-containing protein</fullName>
    </submittedName>
</protein>
<name>A0A387FI12_9HYPH</name>
<dbReference type="Gene3D" id="2.40.10.220">
    <property type="entry name" value="predicted glycosyltransferase like domains"/>
    <property type="match status" value="1"/>
</dbReference>
<dbReference type="GO" id="GO:0035438">
    <property type="term" value="F:cyclic-di-GMP binding"/>
    <property type="evidence" value="ECO:0007669"/>
    <property type="project" value="InterPro"/>
</dbReference>
<dbReference type="RefSeq" id="WP_120703988.1">
    <property type="nucleotide sequence ID" value="NZ_CP032694.1"/>
</dbReference>
<evidence type="ECO:0000313" key="2">
    <source>
        <dbReference type="EMBL" id="AYG58950.1"/>
    </source>
</evidence>